<dbReference type="EMBL" id="OBEH01000004">
    <property type="protein sequence ID" value="SNZ01131.1"/>
    <property type="molecule type" value="Genomic_DNA"/>
</dbReference>
<dbReference type="Proteomes" id="UP000219048">
    <property type="component" value="Unassembled WGS sequence"/>
</dbReference>
<dbReference type="SUPFAM" id="SSF53187">
    <property type="entry name" value="Zn-dependent exopeptidases"/>
    <property type="match status" value="1"/>
</dbReference>
<dbReference type="InterPro" id="IPR055438">
    <property type="entry name" value="AstE_AspA_cat"/>
</dbReference>
<dbReference type="PANTHER" id="PTHR15162:SF7">
    <property type="entry name" value="SUCCINYLGLUTAMATE DESUCCINYLASE"/>
    <property type="match status" value="1"/>
</dbReference>
<dbReference type="Gene3D" id="3.40.630.10">
    <property type="entry name" value="Zn peptidases"/>
    <property type="match status" value="1"/>
</dbReference>
<sequence length="406" mass="46763">MLKNSSSQLDEGIKVERMIGRLQGSKNGPTLVFFAGIHGNEHAGVVALKQVMQKLQIDETPIHGEIYAIAGNLKALEKNVRFQTEDLNRIWLPERIAAIQSKNDECSDEEIEMLGLYNLLCEILENGEPPFYFIDLHTTSSDTLPFIVLNDSLLNRKFASKYPMPIILGIEEYLVGALLSYINDLGYVSLGYESGQHDDPKAIENCLNFINYTLLMSDSISLDGKKERLLEDSIRKLAKPIQAFYEIYFQYQISSECKFKMLPGFVNFQQISKGTKFAHCNETAIIANRKRQMFMPLYQNQGSEGFYFIRPISKILLWLSKKLRTFKADHLLVRLPGIRWKSGKKDTLIVDQRIARFMAKSFFHLLGYRARQYNETHLVVKSREEASKTAEYFNTSWFMDKKRGPY</sequence>
<evidence type="ECO:0000256" key="4">
    <source>
        <dbReference type="ARBA" id="ARBA00022833"/>
    </source>
</evidence>
<evidence type="ECO:0000313" key="7">
    <source>
        <dbReference type="Proteomes" id="UP000219048"/>
    </source>
</evidence>
<protein>
    <submittedName>
        <fullName evidence="6">Succinylglutamate desuccinylase</fullName>
    </submittedName>
</protein>
<proteinExistence type="predicted"/>
<dbReference type="AlphaFoldDB" id="A0A285N048"/>
<reference evidence="7" key="1">
    <citation type="submission" date="2017-09" db="EMBL/GenBank/DDBJ databases">
        <authorList>
            <person name="Varghese N."/>
            <person name="Submissions S."/>
        </authorList>
    </citation>
    <scope>NUCLEOTIDE SEQUENCE [LARGE SCALE GENOMIC DNA]</scope>
    <source>
        <strain evidence="7">DSM 25885</strain>
    </source>
</reference>
<evidence type="ECO:0000256" key="2">
    <source>
        <dbReference type="ARBA" id="ARBA00022723"/>
    </source>
</evidence>
<gene>
    <name evidence="6" type="ORF">SAMN06265377_2963</name>
</gene>
<keyword evidence="4" id="KW-0862">Zinc</keyword>
<evidence type="ECO:0000313" key="6">
    <source>
        <dbReference type="EMBL" id="SNZ01131.1"/>
    </source>
</evidence>
<evidence type="ECO:0000256" key="1">
    <source>
        <dbReference type="ARBA" id="ARBA00001947"/>
    </source>
</evidence>
<keyword evidence="3" id="KW-0378">Hydrolase</keyword>
<dbReference type="GO" id="GO:0005829">
    <property type="term" value="C:cytosol"/>
    <property type="evidence" value="ECO:0007669"/>
    <property type="project" value="TreeGrafter"/>
</dbReference>
<feature type="domain" description="Succinylglutamate desuccinylase/Aspartoacylase catalytic" evidence="5">
    <location>
        <begin position="27"/>
        <end position="149"/>
    </location>
</feature>
<dbReference type="PANTHER" id="PTHR15162">
    <property type="entry name" value="ASPARTOACYLASE"/>
    <property type="match status" value="1"/>
</dbReference>
<dbReference type="GO" id="GO:0046872">
    <property type="term" value="F:metal ion binding"/>
    <property type="evidence" value="ECO:0007669"/>
    <property type="project" value="UniProtKB-KW"/>
</dbReference>
<keyword evidence="7" id="KW-1185">Reference proteome</keyword>
<dbReference type="RefSeq" id="WP_097046567.1">
    <property type="nucleotide sequence ID" value="NZ_OBEH01000004.1"/>
</dbReference>
<comment type="cofactor">
    <cofactor evidence="1">
        <name>Zn(2+)</name>
        <dbReference type="ChEBI" id="CHEBI:29105"/>
    </cofactor>
</comment>
<dbReference type="InterPro" id="IPR050178">
    <property type="entry name" value="AspA/AstE_fam"/>
</dbReference>
<organism evidence="6 7">
    <name type="scientific">Flagellimonas pacifica</name>
    <dbReference type="NCBI Taxonomy" id="1247520"/>
    <lineage>
        <taxon>Bacteria</taxon>
        <taxon>Pseudomonadati</taxon>
        <taxon>Bacteroidota</taxon>
        <taxon>Flavobacteriia</taxon>
        <taxon>Flavobacteriales</taxon>
        <taxon>Flavobacteriaceae</taxon>
        <taxon>Flagellimonas</taxon>
    </lineage>
</organism>
<evidence type="ECO:0000256" key="3">
    <source>
        <dbReference type="ARBA" id="ARBA00022801"/>
    </source>
</evidence>
<dbReference type="Pfam" id="PF24827">
    <property type="entry name" value="AstE_AspA_cat"/>
    <property type="match status" value="1"/>
</dbReference>
<name>A0A285N048_9FLAO</name>
<dbReference type="GO" id="GO:0016788">
    <property type="term" value="F:hydrolase activity, acting on ester bonds"/>
    <property type="evidence" value="ECO:0007669"/>
    <property type="project" value="InterPro"/>
</dbReference>
<accession>A0A285N048</accession>
<keyword evidence="2" id="KW-0479">Metal-binding</keyword>
<dbReference type="OrthoDB" id="1523003at2"/>
<evidence type="ECO:0000259" key="5">
    <source>
        <dbReference type="Pfam" id="PF24827"/>
    </source>
</evidence>